<keyword evidence="14" id="KW-1185">Reference proteome</keyword>
<dbReference type="NCBIfam" id="NF045485">
    <property type="entry name" value="FPPsyn"/>
    <property type="match status" value="1"/>
</dbReference>
<dbReference type="Proteomes" id="UP000035704">
    <property type="component" value="Chromosome"/>
</dbReference>
<evidence type="ECO:0000256" key="8">
    <source>
        <dbReference type="ARBA" id="ARBA00023229"/>
    </source>
</evidence>
<dbReference type="GO" id="GO:0005737">
    <property type="term" value="C:cytoplasm"/>
    <property type="evidence" value="ECO:0007669"/>
    <property type="project" value="UniProtKB-ARBA"/>
</dbReference>
<dbReference type="SFLD" id="SFLDG01017">
    <property type="entry name" value="Polyprenyl_Transferase_Like"/>
    <property type="match status" value="1"/>
</dbReference>
<evidence type="ECO:0000256" key="7">
    <source>
        <dbReference type="ARBA" id="ARBA00022842"/>
    </source>
</evidence>
<keyword evidence="5 12" id="KW-0808">Transferase</keyword>
<dbReference type="PROSITE" id="PS00444">
    <property type="entry name" value="POLYPRENYL_SYNTHASE_2"/>
    <property type="match status" value="1"/>
</dbReference>
<evidence type="ECO:0000256" key="10">
    <source>
        <dbReference type="ARBA" id="ARBA00032873"/>
    </source>
</evidence>
<dbReference type="RefSeq" id="WP_044823999.1">
    <property type="nucleotide sequence ID" value="NZ_CP009687.1"/>
</dbReference>
<dbReference type="GO" id="GO:0046872">
    <property type="term" value="F:metal ion binding"/>
    <property type="evidence" value="ECO:0007669"/>
    <property type="project" value="UniProtKB-KW"/>
</dbReference>
<name>A0A0D8ICY1_9CLOT</name>
<dbReference type="AlphaFoldDB" id="A0A0D8ICY1"/>
<evidence type="ECO:0000256" key="1">
    <source>
        <dbReference type="ARBA" id="ARBA00001946"/>
    </source>
</evidence>
<organism evidence="13 14">
    <name type="scientific">Clostridium aceticum</name>
    <dbReference type="NCBI Taxonomy" id="84022"/>
    <lineage>
        <taxon>Bacteria</taxon>
        <taxon>Bacillati</taxon>
        <taxon>Bacillota</taxon>
        <taxon>Clostridia</taxon>
        <taxon>Eubacteriales</taxon>
        <taxon>Clostridiaceae</taxon>
        <taxon>Clostridium</taxon>
    </lineage>
</organism>
<evidence type="ECO:0000256" key="9">
    <source>
        <dbReference type="ARBA" id="ARBA00032380"/>
    </source>
</evidence>
<dbReference type="OrthoDB" id="9805316at2"/>
<dbReference type="InterPro" id="IPR000092">
    <property type="entry name" value="Polyprenyl_synt"/>
</dbReference>
<keyword evidence="7" id="KW-0460">Magnesium</keyword>
<dbReference type="EMBL" id="CP009687">
    <property type="protein sequence ID" value="AKL95303.1"/>
    <property type="molecule type" value="Genomic_DNA"/>
</dbReference>
<dbReference type="Pfam" id="PF00348">
    <property type="entry name" value="polyprenyl_synt"/>
    <property type="match status" value="1"/>
</dbReference>
<dbReference type="PANTHER" id="PTHR43281:SF1">
    <property type="entry name" value="FARNESYL DIPHOSPHATE SYNTHASE"/>
    <property type="match status" value="1"/>
</dbReference>
<protein>
    <recommendedName>
        <fullName evidence="4">Farnesyl diphosphate synthase</fullName>
        <ecNumber evidence="3">2.5.1.10</ecNumber>
    </recommendedName>
    <alternativeName>
        <fullName evidence="10">(2E,6E)-farnesyl diphosphate synthase</fullName>
    </alternativeName>
    <alternativeName>
        <fullName evidence="9">Geranyltranstransferase</fullName>
    </alternativeName>
</protein>
<evidence type="ECO:0000256" key="12">
    <source>
        <dbReference type="RuleBase" id="RU004466"/>
    </source>
</evidence>
<gene>
    <name evidence="13" type="primary">ispA</name>
    <name evidence="13" type="ORF">CACET_c18550</name>
</gene>
<keyword evidence="6" id="KW-0479">Metal-binding</keyword>
<evidence type="ECO:0000256" key="5">
    <source>
        <dbReference type="ARBA" id="ARBA00022679"/>
    </source>
</evidence>
<evidence type="ECO:0000256" key="11">
    <source>
        <dbReference type="ARBA" id="ARBA00049399"/>
    </source>
</evidence>
<dbReference type="InterPro" id="IPR008949">
    <property type="entry name" value="Isoprenoid_synthase_dom_sf"/>
</dbReference>
<dbReference type="Gene3D" id="1.10.600.10">
    <property type="entry name" value="Farnesyl Diphosphate Synthase"/>
    <property type="match status" value="1"/>
</dbReference>
<keyword evidence="8" id="KW-0414">Isoprene biosynthesis</keyword>
<evidence type="ECO:0000256" key="6">
    <source>
        <dbReference type="ARBA" id="ARBA00022723"/>
    </source>
</evidence>
<evidence type="ECO:0000313" key="14">
    <source>
        <dbReference type="Proteomes" id="UP000035704"/>
    </source>
</evidence>
<dbReference type="InterPro" id="IPR053378">
    <property type="entry name" value="Prenyl_diphosphate_synthase"/>
</dbReference>
<comment type="similarity">
    <text evidence="2 12">Belongs to the FPP/GGPP synthase family.</text>
</comment>
<dbReference type="KEGG" id="cace:CACET_c18550"/>
<dbReference type="EC" id="2.5.1.10" evidence="3"/>
<dbReference type="PANTHER" id="PTHR43281">
    <property type="entry name" value="FARNESYL DIPHOSPHATE SYNTHASE"/>
    <property type="match status" value="1"/>
</dbReference>
<dbReference type="InterPro" id="IPR033749">
    <property type="entry name" value="Polyprenyl_synt_CS"/>
</dbReference>
<dbReference type="STRING" id="84022.CACET_c18550"/>
<comment type="cofactor">
    <cofactor evidence="1">
        <name>Mg(2+)</name>
        <dbReference type="ChEBI" id="CHEBI:18420"/>
    </cofactor>
</comment>
<reference evidence="13 14" key="1">
    <citation type="submission" date="2014-10" db="EMBL/GenBank/DDBJ databases">
        <title>Genome sequence of Clostridium aceticum DSM 1496.</title>
        <authorList>
            <person name="Poehlein A."/>
            <person name="Schiel-Bengelsdorf B."/>
            <person name="Gottschalk G."/>
            <person name="Duerre P."/>
            <person name="Daniel R."/>
        </authorList>
    </citation>
    <scope>NUCLEOTIDE SEQUENCE [LARGE SCALE GENOMIC DNA]</scope>
    <source>
        <strain evidence="13 14">DSM 1496</strain>
    </source>
</reference>
<dbReference type="SUPFAM" id="SSF48576">
    <property type="entry name" value="Terpenoid synthases"/>
    <property type="match status" value="1"/>
</dbReference>
<dbReference type="CDD" id="cd00685">
    <property type="entry name" value="Trans_IPPS_HT"/>
    <property type="match status" value="1"/>
</dbReference>
<evidence type="ECO:0000256" key="3">
    <source>
        <dbReference type="ARBA" id="ARBA00012439"/>
    </source>
</evidence>
<proteinExistence type="inferred from homology"/>
<dbReference type="PATRIC" id="fig|84022.5.peg.3312"/>
<accession>A0A0D8ICY1</accession>
<evidence type="ECO:0000313" key="13">
    <source>
        <dbReference type="EMBL" id="AKL95303.1"/>
    </source>
</evidence>
<dbReference type="PROSITE" id="PS00723">
    <property type="entry name" value="POLYPRENYL_SYNTHASE_1"/>
    <property type="match status" value="1"/>
</dbReference>
<comment type="catalytic activity">
    <reaction evidence="11">
        <text>isopentenyl diphosphate + (2E)-geranyl diphosphate = (2E,6E)-farnesyl diphosphate + diphosphate</text>
        <dbReference type="Rhea" id="RHEA:19361"/>
        <dbReference type="ChEBI" id="CHEBI:33019"/>
        <dbReference type="ChEBI" id="CHEBI:58057"/>
        <dbReference type="ChEBI" id="CHEBI:128769"/>
        <dbReference type="ChEBI" id="CHEBI:175763"/>
        <dbReference type="EC" id="2.5.1.10"/>
    </reaction>
</comment>
<dbReference type="GO" id="GO:0004337">
    <property type="term" value="F:(2E,6E)-farnesyl diphosphate synthase activity"/>
    <property type="evidence" value="ECO:0007669"/>
    <property type="project" value="UniProtKB-EC"/>
</dbReference>
<evidence type="ECO:0000256" key="2">
    <source>
        <dbReference type="ARBA" id="ARBA00006706"/>
    </source>
</evidence>
<dbReference type="SFLD" id="SFLDS00005">
    <property type="entry name" value="Isoprenoid_Synthase_Type_I"/>
    <property type="match status" value="1"/>
</dbReference>
<dbReference type="FunFam" id="1.10.600.10:FF:000001">
    <property type="entry name" value="Geranylgeranyl diphosphate synthase"/>
    <property type="match status" value="1"/>
</dbReference>
<sequence>MDWKSQLNHYIDTVNMELKRYLEGKNDKNKTLMEAMDYSLMAGGKRLRPILALASYEIFNDNLQEVLPYACGIEMIHTYSLIHDDLPAMDNDDYRRGRLTNHKVFGEGIAILAGDGLLNYAFEIMLQDAVKKDPIQPYVESIKVIAEAAGINGMIGGQVVDLESENKKIDAKTMDYIHLNKTAALITAPLKVGAIIGKAKEEDIKNMENIGRILGLAFQIRDDILDIEGEQEKLGKKVGSDENKNKATYPAIYGLEYSKNKVSELTSEANQKMNQYVGRSKFLYELSNYLVHRES</sequence>
<evidence type="ECO:0000256" key="4">
    <source>
        <dbReference type="ARBA" id="ARBA00015100"/>
    </source>
</evidence>
<dbReference type="GO" id="GO:0016114">
    <property type="term" value="P:terpenoid biosynthetic process"/>
    <property type="evidence" value="ECO:0007669"/>
    <property type="project" value="UniProtKB-ARBA"/>
</dbReference>